<dbReference type="EMBL" id="LXQA010222698">
    <property type="protein sequence ID" value="MCI35372.1"/>
    <property type="molecule type" value="Genomic_DNA"/>
</dbReference>
<name>A0A392RGW5_9FABA</name>
<organism evidence="1 2">
    <name type="scientific">Trifolium medium</name>
    <dbReference type="NCBI Taxonomy" id="97028"/>
    <lineage>
        <taxon>Eukaryota</taxon>
        <taxon>Viridiplantae</taxon>
        <taxon>Streptophyta</taxon>
        <taxon>Embryophyta</taxon>
        <taxon>Tracheophyta</taxon>
        <taxon>Spermatophyta</taxon>
        <taxon>Magnoliopsida</taxon>
        <taxon>eudicotyledons</taxon>
        <taxon>Gunneridae</taxon>
        <taxon>Pentapetalae</taxon>
        <taxon>rosids</taxon>
        <taxon>fabids</taxon>
        <taxon>Fabales</taxon>
        <taxon>Fabaceae</taxon>
        <taxon>Papilionoideae</taxon>
        <taxon>50 kb inversion clade</taxon>
        <taxon>NPAAA clade</taxon>
        <taxon>Hologalegina</taxon>
        <taxon>IRL clade</taxon>
        <taxon>Trifolieae</taxon>
        <taxon>Trifolium</taxon>
    </lineage>
</organism>
<feature type="non-terminal residue" evidence="1">
    <location>
        <position position="35"/>
    </location>
</feature>
<reference evidence="1 2" key="1">
    <citation type="journal article" date="2018" name="Front. Plant Sci.">
        <title>Red Clover (Trifolium pratense) and Zigzag Clover (T. medium) - A Picture of Genomic Similarities and Differences.</title>
        <authorList>
            <person name="Dluhosova J."/>
            <person name="Istvanek J."/>
            <person name="Nedelnik J."/>
            <person name="Repkova J."/>
        </authorList>
    </citation>
    <scope>NUCLEOTIDE SEQUENCE [LARGE SCALE GENOMIC DNA]</scope>
    <source>
        <strain evidence="2">cv. 10/8</strain>
        <tissue evidence="1">Leaf</tissue>
    </source>
</reference>
<dbReference type="Proteomes" id="UP000265520">
    <property type="component" value="Unassembled WGS sequence"/>
</dbReference>
<accession>A0A392RGW5</accession>
<keyword evidence="2" id="KW-1185">Reference proteome</keyword>
<sequence>MKRQSGRKGRHVVFVELFKEGNVLVELDANFLMMS</sequence>
<dbReference type="AlphaFoldDB" id="A0A392RGW5"/>
<protein>
    <submittedName>
        <fullName evidence="1">Uncharacterized protein</fullName>
    </submittedName>
</protein>
<evidence type="ECO:0000313" key="1">
    <source>
        <dbReference type="EMBL" id="MCI35372.1"/>
    </source>
</evidence>
<evidence type="ECO:0000313" key="2">
    <source>
        <dbReference type="Proteomes" id="UP000265520"/>
    </source>
</evidence>
<comment type="caution">
    <text evidence="1">The sequence shown here is derived from an EMBL/GenBank/DDBJ whole genome shotgun (WGS) entry which is preliminary data.</text>
</comment>
<proteinExistence type="predicted"/>